<sequence length="883" mass="96216">MAMECDWSSESNWSVAWGSVGDCITFQSSLHDDGATQSTPTPLLLQPPSPHDSPPCEIKIAFPGNHQLRQIYVRSTARVYEIYFAPDSRSNNDYLCTVRCGVAVRDDVVLRSSSVQPLPDDAVKTEGDWVEVRVPDTAKPSPQTSQDLYEATAEIDDANPCISVTLRLLSLQNKGCVYVDEIYVFADPVDSADSESQEMQNENTSGSSLMAMFLPTLMQLSKTTGLNNLSTLGKDKQRVSGVYLEATHPSDSVIKNQVKGEASIADPQEVLLNEVQGSWTGPPPLDTLSQIAEMEGKHAAVPSQTAKINSTCSFIPSKISEMENNPRAVPFQSAKTECSCNAGPKQVAIPETNRGDLLGGNVERVLEQLVSRMDKIEEICLGFQEKMVTPINSIEARLHQVEQQLDTLTKNLRNSALPSCSIISAPAHSDSDDNSCDNCPDYAVTRESESVEKHLHTEVPNVSVHMSDSANTSQLLPGLVVTAPEFPDGEDEEVDASRLETDGVEVDALGLEIDEIEINASGLEMDEDQEVDASELETDSSKDKAKQSIDDALSSALANFLSSMPLESPKYTKCLTVKAPEFSNEDDDDDESNSEIVKNDLVLLTDNGEFGHIQVLASSNTSMEYCEKISPDSNDKHSEKAAQEAEGCDQFCRAEGDQDEAIQEAEEYDQFSSAEGAQDEATLKTSIFTEHTLKTDHIDNFEEETKGKINGQKSDGLSSNTSDISNGLLDNETHCGYNSITEEGQSAGTKLSVATGVPRKASHENIIENVLGFSLASSVVDFENPILDVKFISQSSLATDSFLEDFLVETRQAKESNDDLPVLKSHGDLSVEEQSKLISIEDGELVEDLCTSIATEPVNIEGDNLPVLEDHKRKRDQMAPSLI</sequence>
<dbReference type="PANTHER" id="PTHR37261:SF1">
    <property type="entry name" value="40S RIBOSOMAL PROTEIN S27"/>
    <property type="match status" value="1"/>
</dbReference>
<organism evidence="2 3">
    <name type="scientific">Flemingia macrophylla</name>
    <dbReference type="NCBI Taxonomy" id="520843"/>
    <lineage>
        <taxon>Eukaryota</taxon>
        <taxon>Viridiplantae</taxon>
        <taxon>Streptophyta</taxon>
        <taxon>Embryophyta</taxon>
        <taxon>Tracheophyta</taxon>
        <taxon>Spermatophyta</taxon>
        <taxon>Magnoliopsida</taxon>
        <taxon>eudicotyledons</taxon>
        <taxon>Gunneridae</taxon>
        <taxon>Pentapetalae</taxon>
        <taxon>rosids</taxon>
        <taxon>fabids</taxon>
        <taxon>Fabales</taxon>
        <taxon>Fabaceae</taxon>
        <taxon>Papilionoideae</taxon>
        <taxon>50 kb inversion clade</taxon>
        <taxon>NPAAA clade</taxon>
        <taxon>indigoferoid/millettioid clade</taxon>
        <taxon>Phaseoleae</taxon>
        <taxon>Flemingia</taxon>
    </lineage>
</organism>
<dbReference type="EMBL" id="JBGMDY010000007">
    <property type="protein sequence ID" value="KAL2329343.1"/>
    <property type="molecule type" value="Genomic_DNA"/>
</dbReference>
<reference evidence="2 3" key="1">
    <citation type="submission" date="2024-08" db="EMBL/GenBank/DDBJ databases">
        <title>Insights into the chromosomal genome structure of Flemingia macrophylla.</title>
        <authorList>
            <person name="Ding Y."/>
            <person name="Zhao Y."/>
            <person name="Bi W."/>
            <person name="Wu M."/>
            <person name="Zhao G."/>
            <person name="Gong Y."/>
            <person name="Li W."/>
            <person name="Zhang P."/>
        </authorList>
    </citation>
    <scope>NUCLEOTIDE SEQUENCE [LARGE SCALE GENOMIC DNA]</scope>
    <source>
        <strain evidence="2">DYQJB</strain>
        <tissue evidence="2">Leaf</tissue>
    </source>
</reference>
<evidence type="ECO:0000256" key="1">
    <source>
        <dbReference type="SAM" id="MobiDB-lite"/>
    </source>
</evidence>
<protein>
    <submittedName>
        <fullName evidence="2">Uncharacterized protein</fullName>
    </submittedName>
</protein>
<feature type="compositionally biased region" description="Acidic residues" evidence="1">
    <location>
        <begin position="524"/>
        <end position="538"/>
    </location>
</feature>
<dbReference type="AlphaFoldDB" id="A0ABD1M194"/>
<comment type="caution">
    <text evidence="2">The sequence shown here is derived from an EMBL/GenBank/DDBJ whole genome shotgun (WGS) entry which is preliminary data.</text>
</comment>
<name>A0ABD1M194_9FABA</name>
<accession>A0ABD1M194</accession>
<evidence type="ECO:0000313" key="3">
    <source>
        <dbReference type="Proteomes" id="UP001603857"/>
    </source>
</evidence>
<feature type="region of interest" description="Disordered" evidence="1">
    <location>
        <begin position="518"/>
        <end position="547"/>
    </location>
</feature>
<keyword evidence="3" id="KW-1185">Reference proteome</keyword>
<dbReference type="PANTHER" id="PTHR37261">
    <property type="entry name" value="40S RIBOSOMAL PROTEIN S27"/>
    <property type="match status" value="1"/>
</dbReference>
<evidence type="ECO:0000313" key="2">
    <source>
        <dbReference type="EMBL" id="KAL2329343.1"/>
    </source>
</evidence>
<proteinExistence type="predicted"/>
<gene>
    <name evidence="2" type="ORF">Fmac_022770</name>
</gene>
<dbReference type="Proteomes" id="UP001603857">
    <property type="component" value="Unassembled WGS sequence"/>
</dbReference>